<evidence type="ECO:0000256" key="7">
    <source>
        <dbReference type="ARBA" id="ARBA00023163"/>
    </source>
</evidence>
<dbReference type="PANTHER" id="PTHR10880:SF15">
    <property type="entry name" value="MSL COMPLEX SUBUNIT 3"/>
    <property type="match status" value="1"/>
</dbReference>
<proteinExistence type="inferred from homology"/>
<feature type="region of interest" description="Disordered" evidence="9">
    <location>
        <begin position="271"/>
        <end position="304"/>
    </location>
</feature>
<dbReference type="Gene3D" id="2.30.30.140">
    <property type="match status" value="1"/>
</dbReference>
<evidence type="ECO:0000256" key="4">
    <source>
        <dbReference type="ARBA" id="ARBA00018505"/>
    </source>
</evidence>
<dbReference type="InterPro" id="IPR008676">
    <property type="entry name" value="MRG"/>
</dbReference>
<feature type="region of interest" description="Disordered" evidence="9">
    <location>
        <begin position="75"/>
        <end position="127"/>
    </location>
</feature>
<feature type="domain" description="MRG" evidence="10">
    <location>
        <begin position="818"/>
        <end position="991"/>
    </location>
</feature>
<feature type="region of interest" description="Disordered" evidence="9">
    <location>
        <begin position="679"/>
        <end position="788"/>
    </location>
</feature>
<evidence type="ECO:0000256" key="9">
    <source>
        <dbReference type="SAM" id="MobiDB-lite"/>
    </source>
</evidence>
<feature type="compositionally biased region" description="Polar residues" evidence="9">
    <location>
        <begin position="293"/>
        <end position="303"/>
    </location>
</feature>
<dbReference type="SUPFAM" id="SSF54160">
    <property type="entry name" value="Chromo domain-like"/>
    <property type="match status" value="1"/>
</dbReference>
<keyword evidence="8" id="KW-0539">Nucleus</keyword>
<comment type="subcellular location">
    <subcellularLocation>
        <location evidence="1">Nucleus</location>
    </subcellularLocation>
</comment>
<dbReference type="InterPro" id="IPR038217">
    <property type="entry name" value="MRG_C_sf"/>
</dbReference>
<feature type="domain" description="MSL3 chromodomain-like" evidence="11">
    <location>
        <begin position="13"/>
        <end position="64"/>
    </location>
</feature>
<feature type="compositionally biased region" description="Low complexity" evidence="9">
    <location>
        <begin position="753"/>
        <end position="767"/>
    </location>
</feature>
<evidence type="ECO:0000259" key="10">
    <source>
        <dbReference type="Pfam" id="PF05712"/>
    </source>
</evidence>
<evidence type="ECO:0000313" key="13">
    <source>
        <dbReference type="Proteomes" id="UP001595075"/>
    </source>
</evidence>
<accession>A0ABR4CQI7</accession>
<feature type="compositionally biased region" description="Polar residues" evidence="9">
    <location>
        <begin position="451"/>
        <end position="465"/>
    </location>
</feature>
<dbReference type="Pfam" id="PF05712">
    <property type="entry name" value="MRG"/>
    <property type="match status" value="1"/>
</dbReference>
<comment type="caution">
    <text evidence="12">The sequence shown here is derived from an EMBL/GenBank/DDBJ whole genome shotgun (WGS) entry which is preliminary data.</text>
</comment>
<dbReference type="EMBL" id="JAZHXI010000005">
    <property type="protein sequence ID" value="KAL2071476.1"/>
    <property type="molecule type" value="Genomic_DNA"/>
</dbReference>
<name>A0ABR4CQI7_9HELO</name>
<feature type="compositionally biased region" description="Polar residues" evidence="9">
    <location>
        <begin position="680"/>
        <end position="695"/>
    </location>
</feature>
<keyword evidence="5" id="KW-0156">Chromatin regulator</keyword>
<organism evidence="12 13">
    <name type="scientific">Oculimacula yallundae</name>
    <dbReference type="NCBI Taxonomy" id="86028"/>
    <lineage>
        <taxon>Eukaryota</taxon>
        <taxon>Fungi</taxon>
        <taxon>Dikarya</taxon>
        <taxon>Ascomycota</taxon>
        <taxon>Pezizomycotina</taxon>
        <taxon>Leotiomycetes</taxon>
        <taxon>Helotiales</taxon>
        <taxon>Ploettnerulaceae</taxon>
        <taxon>Oculimacula</taxon>
    </lineage>
</organism>
<evidence type="ECO:0000256" key="8">
    <source>
        <dbReference type="ARBA" id="ARBA00023242"/>
    </source>
</evidence>
<evidence type="ECO:0000256" key="6">
    <source>
        <dbReference type="ARBA" id="ARBA00023015"/>
    </source>
</evidence>
<protein>
    <recommendedName>
        <fullName evidence="4">Chromatin modification-related protein EAF3</fullName>
    </recommendedName>
</protein>
<feature type="compositionally biased region" description="Low complexity" evidence="9">
    <location>
        <begin position="276"/>
        <end position="286"/>
    </location>
</feature>
<dbReference type="InterPro" id="IPR053820">
    <property type="entry name" value="MSL3_chromo-like"/>
</dbReference>
<keyword evidence="13" id="KW-1185">Reference proteome</keyword>
<reference evidence="12 13" key="1">
    <citation type="journal article" date="2024" name="Commun. Biol.">
        <title>Comparative genomic analysis of thermophilic fungi reveals convergent evolutionary adaptations and gene losses.</title>
        <authorList>
            <person name="Steindorff A.S."/>
            <person name="Aguilar-Pontes M.V."/>
            <person name="Robinson A.J."/>
            <person name="Andreopoulos B."/>
            <person name="LaButti K."/>
            <person name="Kuo A."/>
            <person name="Mondo S."/>
            <person name="Riley R."/>
            <person name="Otillar R."/>
            <person name="Haridas S."/>
            <person name="Lipzen A."/>
            <person name="Grimwood J."/>
            <person name="Schmutz J."/>
            <person name="Clum A."/>
            <person name="Reid I.D."/>
            <person name="Moisan M.C."/>
            <person name="Butler G."/>
            <person name="Nguyen T.T.M."/>
            <person name="Dewar K."/>
            <person name="Conant G."/>
            <person name="Drula E."/>
            <person name="Henrissat B."/>
            <person name="Hansel C."/>
            <person name="Singer S."/>
            <person name="Hutchinson M.I."/>
            <person name="de Vries R.P."/>
            <person name="Natvig D.O."/>
            <person name="Powell A.J."/>
            <person name="Tsang A."/>
            <person name="Grigoriev I.V."/>
        </authorList>
    </citation>
    <scope>NUCLEOTIDE SEQUENCE [LARGE SCALE GENOMIC DNA]</scope>
    <source>
        <strain evidence="12 13">CBS 494.80</strain>
    </source>
</reference>
<dbReference type="PANTHER" id="PTHR10880">
    <property type="entry name" value="MORTALITY FACTOR 4-LIKE PROTEIN"/>
    <property type="match status" value="1"/>
</dbReference>
<feature type="region of interest" description="Disordered" evidence="9">
    <location>
        <begin position="451"/>
        <end position="471"/>
    </location>
</feature>
<keyword evidence="7" id="KW-0804">Transcription</keyword>
<dbReference type="InterPro" id="IPR026541">
    <property type="entry name" value="MRG_dom"/>
</dbReference>
<comment type="subunit">
    <text evidence="3">Component of the NuA4 histone acetyltransferase complex.</text>
</comment>
<sequence length="1006" mass="110394">MAPSKAAAASSPYAKDERVLCFHHEMLYEAKILDVRMTDEKDPHSWQFKIHYKGWKNTFTDENKELAAQLHNQMKALQNPGRGGPKSTTKGRGGRANGSDFSSARGSEERYPSAAAQSGRGGPRRHRDYDLEHHLSLLNFMALLGAAPISSNVDMDYGSDTTISEDWKAIYHPASCQCGNHSETAAWRVTPGQHNDNRFSDVPDNDKISRVLRWRKRVKRHNPATSSADAAINQASGVGFNYDNCFSTNVGPPTPSIAIVNDSRLFKVNSSAGTIPRQPTSRTSSSHPPPKFHTSSSKQTQTGKFPIGIPKFAWNNSVLPIDKTIDPKTMPPIIWKVTYGGSSNKFATAEKKGSYNVLGTESMSVGSRAEGAIGDSTMASIANPLDKAGAVVHISYASRGLATKAPDVVEVVSPKTPSPVRIKLVVKTPPRPVTSSGDATKELILPKPKTVPTTKSLKRTSSANPTAARVSTRCSKRKSTSDITIATQEQLNTPAPIPVYEKTKVLTKVAKVVRATRVAPGKATDKATSKAAITSNTKRKASKISVNKSDPNNLTEDKLATTIALPAMRIRKSRATMDSSPEASMEDEIEPIATIATTILSRAARAARRRGEDEEEELMALPATKKRRKYQDWADPKSDNWDIIRFLQDDSMLAKDDLLKLPSKNFSYIDEVTMKLKNPNKYSQPMAPQSISRQPETGDRSKPGPRGKGQNTKPGGKASANAPVGAEEMIDEKSDGSSSAGAEEKIDVESDDSSSLSSISPSISEPSVTPASSHAHATPTPIKKKTNKKEFKDKADDIFFYFPDLVAKYDVLTNLDIQEETFLARPSIQLPVPDHIKAILVDDWENVTKNNQLVPLPAPYPVNKILDDYLESEMSKRQAGSAAADILDEVVAGLKEYFDKTLGRILLYRFERCQYIEVRDGFSKSTGVFAGKTVGDTYGAEHLCRLIVTLPELIAQTNMDAQSSNRLREELTTLSFWIGRNTPKYFASEYETPSPEYVERYRSEKT</sequence>
<evidence type="ECO:0000259" key="11">
    <source>
        <dbReference type="Pfam" id="PF22732"/>
    </source>
</evidence>
<dbReference type="Pfam" id="PF22732">
    <property type="entry name" value="MSL3_chromo-like"/>
    <property type="match status" value="1"/>
</dbReference>
<comment type="similarity">
    <text evidence="2">Belongs to the MRG family.</text>
</comment>
<evidence type="ECO:0000256" key="3">
    <source>
        <dbReference type="ARBA" id="ARBA00011353"/>
    </source>
</evidence>
<evidence type="ECO:0000313" key="12">
    <source>
        <dbReference type="EMBL" id="KAL2071476.1"/>
    </source>
</evidence>
<evidence type="ECO:0000256" key="1">
    <source>
        <dbReference type="ARBA" id="ARBA00004123"/>
    </source>
</evidence>
<evidence type="ECO:0000256" key="2">
    <source>
        <dbReference type="ARBA" id="ARBA00009093"/>
    </source>
</evidence>
<evidence type="ECO:0000256" key="5">
    <source>
        <dbReference type="ARBA" id="ARBA00022853"/>
    </source>
</evidence>
<dbReference type="InterPro" id="IPR016197">
    <property type="entry name" value="Chromo-like_dom_sf"/>
</dbReference>
<dbReference type="Proteomes" id="UP001595075">
    <property type="component" value="Unassembled WGS sequence"/>
</dbReference>
<gene>
    <name evidence="12" type="ORF">VTL71DRAFT_12711</name>
</gene>
<keyword evidence="6" id="KW-0805">Transcription regulation</keyword>
<dbReference type="Gene3D" id="1.10.274.30">
    <property type="entry name" value="MRG domain"/>
    <property type="match status" value="1"/>
</dbReference>
<dbReference type="PROSITE" id="PS51640">
    <property type="entry name" value="MRG"/>
    <property type="match status" value="1"/>
</dbReference>